<keyword evidence="1" id="KW-1133">Transmembrane helix</keyword>
<evidence type="ECO:0000313" key="2">
    <source>
        <dbReference type="EMBL" id="MBZ5750202.1"/>
    </source>
</evidence>
<dbReference type="InterPro" id="IPR010718">
    <property type="entry name" value="DUF1294"/>
</dbReference>
<keyword evidence="3" id="KW-1185">Reference proteome</keyword>
<gene>
    <name evidence="2" type="ORF">K9V48_08075</name>
</gene>
<feature type="transmembrane region" description="Helical" evidence="1">
    <location>
        <begin position="38"/>
        <end position="56"/>
    </location>
</feature>
<feature type="transmembrane region" description="Helical" evidence="1">
    <location>
        <begin position="68"/>
        <end position="87"/>
    </location>
</feature>
<evidence type="ECO:0000256" key="1">
    <source>
        <dbReference type="SAM" id="Phobius"/>
    </source>
</evidence>
<evidence type="ECO:0000313" key="3">
    <source>
        <dbReference type="Proteomes" id="UP001165287"/>
    </source>
</evidence>
<comment type="caution">
    <text evidence="2">The sequence shown here is derived from an EMBL/GenBank/DDBJ whole genome shotgun (WGS) entry which is preliminary data.</text>
</comment>
<proteinExistence type="predicted"/>
<sequence length="88" mass="10120">MNYIVIYYLLINVLCFFVMGIDKKRAKRGEWRIKETTLWWLAVAGGALGGFMGMRVYHHKTKHTSFKIGFPSIAAIQLFLLISLLKLA</sequence>
<protein>
    <submittedName>
        <fullName evidence="2">DUF1294 domain-containing protein</fullName>
    </submittedName>
</protein>
<organism evidence="2 3">
    <name type="scientific">Metabacillus rhizolycopersici</name>
    <dbReference type="NCBI Taxonomy" id="2875709"/>
    <lineage>
        <taxon>Bacteria</taxon>
        <taxon>Bacillati</taxon>
        <taxon>Bacillota</taxon>
        <taxon>Bacilli</taxon>
        <taxon>Bacillales</taxon>
        <taxon>Bacillaceae</taxon>
        <taxon>Metabacillus</taxon>
    </lineage>
</organism>
<accession>A0ABS7UPI1</accession>
<dbReference type="EMBL" id="JAIQUM010000012">
    <property type="protein sequence ID" value="MBZ5750202.1"/>
    <property type="molecule type" value="Genomic_DNA"/>
</dbReference>
<dbReference type="Proteomes" id="UP001165287">
    <property type="component" value="Unassembled WGS sequence"/>
</dbReference>
<dbReference type="RefSeq" id="WP_224138227.1">
    <property type="nucleotide sequence ID" value="NZ_JAIQUM010000012.1"/>
</dbReference>
<keyword evidence="1" id="KW-0812">Transmembrane</keyword>
<name>A0ABS7UPI1_9BACI</name>
<dbReference type="Pfam" id="PF06961">
    <property type="entry name" value="DUF1294"/>
    <property type="match status" value="1"/>
</dbReference>
<reference evidence="2" key="1">
    <citation type="submission" date="2024-05" db="EMBL/GenBank/DDBJ databases">
        <title>Metabacillus sp. nov., isolated from the rhizosphere soil of tomato plants.</title>
        <authorList>
            <person name="Ma R."/>
        </authorList>
    </citation>
    <scope>NUCLEOTIDE SEQUENCE</scope>
    <source>
        <strain evidence="2">DBTR6</strain>
    </source>
</reference>
<keyword evidence="1" id="KW-0472">Membrane</keyword>
<feature type="transmembrane region" description="Helical" evidence="1">
    <location>
        <begin position="6"/>
        <end position="22"/>
    </location>
</feature>